<feature type="domain" description="Disease resistance N-terminal" evidence="5">
    <location>
        <begin position="5"/>
        <end position="88"/>
    </location>
</feature>
<evidence type="ECO:0000313" key="7">
    <source>
        <dbReference type="Proteomes" id="UP001177140"/>
    </source>
</evidence>
<protein>
    <submittedName>
        <fullName evidence="6">Uncharacterized protein</fullName>
    </submittedName>
</protein>
<dbReference type="Proteomes" id="UP001177140">
    <property type="component" value="Unassembled WGS sequence"/>
</dbReference>
<evidence type="ECO:0000256" key="1">
    <source>
        <dbReference type="ARBA" id="ARBA00022737"/>
    </source>
</evidence>
<feature type="domain" description="NB-ARC" evidence="4">
    <location>
        <begin position="172"/>
        <end position="290"/>
    </location>
</feature>
<dbReference type="SUPFAM" id="SSF52540">
    <property type="entry name" value="P-loop containing nucleoside triphosphate hydrolases"/>
    <property type="match status" value="1"/>
</dbReference>
<keyword evidence="1" id="KW-0677">Repeat</keyword>
<dbReference type="Gene3D" id="1.20.5.4130">
    <property type="match status" value="1"/>
</dbReference>
<dbReference type="Pfam" id="PF18052">
    <property type="entry name" value="Rx_N"/>
    <property type="match status" value="1"/>
</dbReference>
<dbReference type="InterPro" id="IPR041118">
    <property type="entry name" value="Rx_N"/>
</dbReference>
<dbReference type="EMBL" id="JAJJMA010171141">
    <property type="protein sequence ID" value="MCL7036722.1"/>
    <property type="molecule type" value="Genomic_DNA"/>
</dbReference>
<comment type="caution">
    <text evidence="6">The sequence shown here is derived from an EMBL/GenBank/DDBJ whole genome shotgun (WGS) entry which is preliminary data.</text>
</comment>
<dbReference type="PANTHER" id="PTHR19338">
    <property type="entry name" value="TRANSLOCASE OF INNER MITOCHONDRIAL MEMBRANE 13 HOMOLOG"/>
    <property type="match status" value="1"/>
</dbReference>
<keyword evidence="2" id="KW-0547">Nucleotide-binding</keyword>
<dbReference type="AlphaFoldDB" id="A0AA41V8S3"/>
<dbReference type="InterPro" id="IPR027417">
    <property type="entry name" value="P-loop_NTPase"/>
</dbReference>
<dbReference type="Pfam" id="PF00931">
    <property type="entry name" value="NB-ARC"/>
    <property type="match status" value="1"/>
</dbReference>
<dbReference type="PANTHER" id="PTHR19338:SF66">
    <property type="entry name" value="NB-ARC DOMAIN-CONTAINING PROTEIN"/>
    <property type="match status" value="1"/>
</dbReference>
<proteinExistence type="predicted"/>
<accession>A0AA41V8S3</accession>
<dbReference type="PRINTS" id="PR00364">
    <property type="entry name" value="DISEASERSIST"/>
</dbReference>
<dbReference type="Gene3D" id="3.40.50.300">
    <property type="entry name" value="P-loop containing nucleotide triphosphate hydrolases"/>
    <property type="match status" value="1"/>
</dbReference>
<name>A0AA41V8S3_PAPNU</name>
<keyword evidence="3" id="KW-0611">Plant defense</keyword>
<evidence type="ECO:0000259" key="4">
    <source>
        <dbReference type="Pfam" id="PF00931"/>
    </source>
</evidence>
<dbReference type="CDD" id="cd14798">
    <property type="entry name" value="RX-CC_like"/>
    <property type="match status" value="1"/>
</dbReference>
<dbReference type="GO" id="GO:0043531">
    <property type="term" value="F:ADP binding"/>
    <property type="evidence" value="ECO:0007669"/>
    <property type="project" value="InterPro"/>
</dbReference>
<evidence type="ECO:0000259" key="5">
    <source>
        <dbReference type="Pfam" id="PF18052"/>
    </source>
</evidence>
<evidence type="ECO:0000256" key="2">
    <source>
        <dbReference type="ARBA" id="ARBA00022741"/>
    </source>
</evidence>
<reference evidence="6" key="1">
    <citation type="submission" date="2022-03" db="EMBL/GenBank/DDBJ databases">
        <title>A functionally conserved STORR gene fusion in Papaver species that diverged 16.8 million years ago.</title>
        <authorList>
            <person name="Catania T."/>
        </authorList>
    </citation>
    <scope>NUCLEOTIDE SEQUENCE</scope>
    <source>
        <strain evidence="6">S-191538</strain>
    </source>
</reference>
<sequence length="293" mass="33780">MVDAVISFAVKRLGDALIGETIFLLEVRSQVKELRDELRRMQCFLEDADAKQQQGDERVRNWVADIRNVAYDAEDLVDAYTLQTEPTRKPGVLQNFIKKTPSVKNLKLLHEIGTEIQDIQSRLKVISDSRVTYAIKDLRDNEASSSKGKQMLQQHLRNHYPHVEEDDVIGFEEHTKTLLTELVKDEERRCVVSVVGVGGLGKSTLAKKIYKHATVVSHFDCRAWISISQQLNLKDALLQIIKKCMNGDELSIIKKLDERDLVEKLYHYLQDKRYFIVMDDLWSPEDWNTLSPV</sequence>
<dbReference type="InterPro" id="IPR002182">
    <property type="entry name" value="NB-ARC"/>
</dbReference>
<keyword evidence="7" id="KW-1185">Reference proteome</keyword>
<dbReference type="FunFam" id="3.40.50.300:FF:001091">
    <property type="entry name" value="Probable disease resistance protein At1g61300"/>
    <property type="match status" value="1"/>
</dbReference>
<gene>
    <name evidence="6" type="ORF">MKW94_023462</name>
</gene>
<evidence type="ECO:0000313" key="6">
    <source>
        <dbReference type="EMBL" id="MCL7036722.1"/>
    </source>
</evidence>
<dbReference type="GO" id="GO:0006952">
    <property type="term" value="P:defense response"/>
    <property type="evidence" value="ECO:0007669"/>
    <property type="project" value="UniProtKB-KW"/>
</dbReference>
<organism evidence="6 7">
    <name type="scientific">Papaver nudicaule</name>
    <name type="common">Iceland poppy</name>
    <dbReference type="NCBI Taxonomy" id="74823"/>
    <lineage>
        <taxon>Eukaryota</taxon>
        <taxon>Viridiplantae</taxon>
        <taxon>Streptophyta</taxon>
        <taxon>Embryophyta</taxon>
        <taxon>Tracheophyta</taxon>
        <taxon>Spermatophyta</taxon>
        <taxon>Magnoliopsida</taxon>
        <taxon>Ranunculales</taxon>
        <taxon>Papaveraceae</taxon>
        <taxon>Papaveroideae</taxon>
        <taxon>Papaver</taxon>
    </lineage>
</organism>
<dbReference type="InterPro" id="IPR038005">
    <property type="entry name" value="RX-like_CC"/>
</dbReference>
<evidence type="ECO:0000256" key="3">
    <source>
        <dbReference type="ARBA" id="ARBA00022821"/>
    </source>
</evidence>